<reference evidence="2 3" key="1">
    <citation type="journal article" date="2016" name="Fungal Biol.">
        <title>The genome of Xylona heveae provides a window into fungal endophytism.</title>
        <authorList>
            <person name="Gazis R."/>
            <person name="Kuo A."/>
            <person name="Riley R."/>
            <person name="LaButti K."/>
            <person name="Lipzen A."/>
            <person name="Lin J."/>
            <person name="Amirebrahimi M."/>
            <person name="Hesse C.N."/>
            <person name="Spatafora J.W."/>
            <person name="Henrissat B."/>
            <person name="Hainaut M."/>
            <person name="Grigoriev I.V."/>
            <person name="Hibbett D.S."/>
        </authorList>
    </citation>
    <scope>NUCLEOTIDE SEQUENCE [LARGE SCALE GENOMIC DNA]</scope>
    <source>
        <strain evidence="2 3">TC161</strain>
    </source>
</reference>
<dbReference type="RefSeq" id="XP_018186521.1">
    <property type="nucleotide sequence ID" value="XM_018333935.1"/>
</dbReference>
<dbReference type="OrthoDB" id="423498at2759"/>
<evidence type="ECO:0000313" key="3">
    <source>
        <dbReference type="Proteomes" id="UP000076632"/>
    </source>
</evidence>
<dbReference type="AlphaFoldDB" id="A0A165FGX6"/>
<gene>
    <name evidence="2" type="ORF">L228DRAFT_256676</name>
</gene>
<keyword evidence="3" id="KW-1185">Reference proteome</keyword>
<dbReference type="Gene3D" id="2.120.10.30">
    <property type="entry name" value="TolB, C-terminal domain"/>
    <property type="match status" value="1"/>
</dbReference>
<dbReference type="SUPFAM" id="SSF63829">
    <property type="entry name" value="Calcium-dependent phosphotriesterase"/>
    <property type="match status" value="1"/>
</dbReference>
<dbReference type="OMA" id="HAPQINA"/>
<protein>
    <submittedName>
        <fullName evidence="2">Putative gluconolactonase</fullName>
    </submittedName>
</protein>
<dbReference type="InParanoid" id="A0A165FGX6"/>
<feature type="domain" description="SMP-30/Gluconolactonase/LRE-like region" evidence="1">
    <location>
        <begin position="102"/>
        <end position="375"/>
    </location>
</feature>
<dbReference type="InterPro" id="IPR013658">
    <property type="entry name" value="SGL"/>
</dbReference>
<dbReference type="Pfam" id="PF08450">
    <property type="entry name" value="SGL"/>
    <property type="match status" value="1"/>
</dbReference>
<dbReference type="PANTHER" id="PTHR47064:SF2">
    <property type="entry name" value="SMP-30_GLUCONOLACTONASE_LRE-LIKE REGION DOMAIN-CONTAINING PROTEIN-RELATED"/>
    <property type="match status" value="1"/>
</dbReference>
<sequence length="393" mass="42580">MYGNSSVLSISPVINSCPGYSFPSVVCVNNHGSVLSPGFKREVHDVIGDADTYPTIQMPDDHSFQAVQQAHFVLFDPHMGPDILGPSPRLDFMFELTEVTHEGPVYVPETNELYMSRLEKDYLYQLVVDLTNDPPTLSQRMAQPPIYAGAGARYRDGLIYYATLGGSEKLGSMPIRPGIYTLNISSGHSTALLNNYYGYFFNSVDDLDISPAGDVWFTDNDYAHSTGVNSEAPQLQTATYRFTPSTGEVTMVESSLQEPNGISFSLSGSTLFLTDTGAGSPSGVGKPLQYKSTGPRTVYAFDVDAEDGSLRNKRAIYQAIEYVPDGIKVSRNGYLITAAGHGLDILAPNGKLIARILTNFTVANLAFAGRDGEQIWAVGKGGAARVLCRLRGP</sequence>
<name>A0A165FGX6_XYLHT</name>
<evidence type="ECO:0000259" key="1">
    <source>
        <dbReference type="Pfam" id="PF08450"/>
    </source>
</evidence>
<proteinExistence type="predicted"/>
<dbReference type="STRING" id="1328760.A0A165FGX6"/>
<evidence type="ECO:0000313" key="2">
    <source>
        <dbReference type="EMBL" id="KZF20966.1"/>
    </source>
</evidence>
<dbReference type="PANTHER" id="PTHR47064">
    <property type="entry name" value="PUTATIVE (AFU_ORTHOLOGUE AFUA_1G08990)-RELATED"/>
    <property type="match status" value="1"/>
</dbReference>
<dbReference type="InterPro" id="IPR052988">
    <property type="entry name" value="Oryzine_lactonohydrolase"/>
</dbReference>
<dbReference type="Proteomes" id="UP000076632">
    <property type="component" value="Unassembled WGS sequence"/>
</dbReference>
<dbReference type="InterPro" id="IPR011042">
    <property type="entry name" value="6-blade_b-propeller_TolB-like"/>
</dbReference>
<dbReference type="GeneID" id="28899072"/>
<organism evidence="2 3">
    <name type="scientific">Xylona heveae (strain CBS 132557 / TC161)</name>
    <dbReference type="NCBI Taxonomy" id="1328760"/>
    <lineage>
        <taxon>Eukaryota</taxon>
        <taxon>Fungi</taxon>
        <taxon>Dikarya</taxon>
        <taxon>Ascomycota</taxon>
        <taxon>Pezizomycotina</taxon>
        <taxon>Xylonomycetes</taxon>
        <taxon>Xylonales</taxon>
        <taxon>Xylonaceae</taxon>
        <taxon>Xylona</taxon>
    </lineage>
</organism>
<dbReference type="EMBL" id="KV407462">
    <property type="protein sequence ID" value="KZF20966.1"/>
    <property type="molecule type" value="Genomic_DNA"/>
</dbReference>
<accession>A0A165FGX6</accession>